<accession>H8G9U1</accession>
<dbReference type="Proteomes" id="UP000004705">
    <property type="component" value="Chromosome"/>
</dbReference>
<dbReference type="RefSeq" id="WP_005444085.1">
    <property type="nucleotide sequence ID" value="NZ_CM001466.1"/>
</dbReference>
<proteinExistence type="predicted"/>
<evidence type="ECO:0000313" key="2">
    <source>
        <dbReference type="EMBL" id="EHY90594.1"/>
    </source>
</evidence>
<feature type="domain" description="DUF397" evidence="1">
    <location>
        <begin position="35"/>
        <end position="84"/>
    </location>
</feature>
<sequence length="92" mass="9887">MTNDSLVIDDKSGVRDELDLSGALWRSLPGLAAESDDAGGTLEYAFVTHSDAVTYVALRQGTGTDATVLVFTPSEWDAFLLGTRAGEFDRPY</sequence>
<gene>
    <name evidence="2" type="ORF">SacazDRAFT_03732</name>
</gene>
<dbReference type="OrthoDB" id="4299240at2"/>
<evidence type="ECO:0000313" key="3">
    <source>
        <dbReference type="Proteomes" id="UP000004705"/>
    </source>
</evidence>
<dbReference type="AlphaFoldDB" id="H8G9U1"/>
<dbReference type="EMBL" id="CM001466">
    <property type="protein sequence ID" value="EHY90594.1"/>
    <property type="molecule type" value="Genomic_DNA"/>
</dbReference>
<dbReference type="HOGENOM" id="CLU_131550_1_1_11"/>
<evidence type="ECO:0000259" key="1">
    <source>
        <dbReference type="Pfam" id="PF04149"/>
    </source>
</evidence>
<dbReference type="Pfam" id="PF04149">
    <property type="entry name" value="DUF397"/>
    <property type="match status" value="1"/>
</dbReference>
<organism evidence="2 3">
    <name type="scientific">Saccharomonospora azurea NA-128</name>
    <dbReference type="NCBI Taxonomy" id="882081"/>
    <lineage>
        <taxon>Bacteria</taxon>
        <taxon>Bacillati</taxon>
        <taxon>Actinomycetota</taxon>
        <taxon>Actinomycetes</taxon>
        <taxon>Pseudonocardiales</taxon>
        <taxon>Pseudonocardiaceae</taxon>
        <taxon>Saccharomonospora</taxon>
    </lineage>
</organism>
<dbReference type="InterPro" id="IPR007278">
    <property type="entry name" value="DUF397"/>
</dbReference>
<protein>
    <recommendedName>
        <fullName evidence="1">DUF397 domain-containing protein</fullName>
    </recommendedName>
</protein>
<keyword evidence="3" id="KW-1185">Reference proteome</keyword>
<reference evidence="2 3" key="1">
    <citation type="journal article" date="2012" name="Stand. Genomic Sci.">
        <title>Genome sequence of the soil bacterium Saccharomonospora azurea type strain (NA-128(T)).</title>
        <authorList>
            <person name="Klenk H.P."/>
            <person name="Held B."/>
            <person name="Lucas S."/>
            <person name="Lapidus A."/>
            <person name="Copeland A."/>
            <person name="Hammon N."/>
            <person name="Pitluck S."/>
            <person name="Goodwin L.A."/>
            <person name="Han C."/>
            <person name="Tapia R."/>
            <person name="Brambilla E.M."/>
            <person name="Potter G."/>
            <person name="Land M."/>
            <person name="Ivanova N."/>
            <person name="Rohde M."/>
            <person name="Goker M."/>
            <person name="Detter J.C."/>
            <person name="Kyrpides N.C."/>
            <person name="Woyke T."/>
        </authorList>
    </citation>
    <scope>NUCLEOTIDE SEQUENCE [LARGE SCALE GENOMIC DNA]</scope>
    <source>
        <strain evidence="2 3">NA-128</strain>
    </source>
</reference>
<name>H8G9U1_9PSEU</name>